<feature type="region of interest" description="Disordered" evidence="1">
    <location>
        <begin position="399"/>
        <end position="479"/>
    </location>
</feature>
<gene>
    <name evidence="2" type="ORF">FBEOM_1796</name>
</gene>
<feature type="region of interest" description="Disordered" evidence="1">
    <location>
        <begin position="348"/>
        <end position="377"/>
    </location>
</feature>
<accession>A0A9P5E0I6</accession>
<sequence>MADQPPSYEDRRRNMELPVSSDGLKRHFWYIEEALDTNIFLLEDPSNPVGPRDPYAYQTPEGTRWHAVSQESLTKPEILSIHVNILDLYNYPSDWVTELHRHANPDMGGTKDYRRRLGLIDQAGKFFEPSKPQYPDRTVGDFVHVKDFGARVVGKILFVDSGSYILRRTVTVPLGSRLARKAWPQLVAWGPFFEDDRKPQVMRKVGKQGDVGNIELQDLIFTNRGPTAGLIAVEWSVQAEKPGSAAYGVPISVYAARGLLVESRHPIWLYGTASEHSSMYQYKFNEARNVYADGTWETTEPSLTVSHWAFEVLTITQDGKKVRKRNPSGNIIRKIAEISWPDAIYTGEDGKKSTTAPEAPVPLSTLNSETSPPEGDWPPDSVEAILGEEGFPVDDECFKGDLTSFGPADDPPADGEDGNEDIRVPCPEPETTTISEPTTTTTEDEDWTPTWEPEPEPSPFENGDASINEVKCNSDGRESSHERIDNAIKSYCNILAEEGDVLKEGLEKKREYPFPIINLETSAMEIAISFKIWEGCQWTFTWDECRKYLLAPINSFQCGGKDGKRGRSVENNCYTWTIDPNSVS</sequence>
<proteinExistence type="predicted"/>
<dbReference type="OrthoDB" id="3944545at2759"/>
<dbReference type="Proteomes" id="UP000730481">
    <property type="component" value="Unassembled WGS sequence"/>
</dbReference>
<evidence type="ECO:0000313" key="2">
    <source>
        <dbReference type="EMBL" id="KAF4344202.1"/>
    </source>
</evidence>
<reference evidence="2" key="2">
    <citation type="submission" date="2020-02" db="EMBL/GenBank/DDBJ databases">
        <title>Identification and distribution of gene clusters putatively required for synthesis of sphingolipid metabolism inhibitors in phylogenetically diverse species of the filamentous fungus Fusarium.</title>
        <authorList>
            <person name="Kim H.-S."/>
            <person name="Busman M."/>
            <person name="Brown D.W."/>
            <person name="Divon H."/>
            <person name="Uhlig S."/>
            <person name="Proctor R.H."/>
        </authorList>
    </citation>
    <scope>NUCLEOTIDE SEQUENCE</scope>
    <source>
        <strain evidence="2">NRRL 25174</strain>
    </source>
</reference>
<reference evidence="2" key="1">
    <citation type="journal article" date="2017" name="Mycologia">
        <title>Fusarium algeriense, sp. nov., a novel toxigenic crown rot pathogen of durum wheat from Algeria is nested in the Fusarium burgessii species complex.</title>
        <authorList>
            <person name="Laraba I."/>
            <person name="Keddad A."/>
            <person name="Boureghda H."/>
            <person name="Abdallah N."/>
            <person name="Vaughan M.M."/>
            <person name="Proctor R.H."/>
            <person name="Busman M."/>
            <person name="O'Donnell K."/>
        </authorList>
    </citation>
    <scope>NUCLEOTIDE SEQUENCE</scope>
    <source>
        <strain evidence="2">NRRL 25174</strain>
    </source>
</reference>
<keyword evidence="3" id="KW-1185">Reference proteome</keyword>
<evidence type="ECO:0000313" key="3">
    <source>
        <dbReference type="Proteomes" id="UP000730481"/>
    </source>
</evidence>
<comment type="caution">
    <text evidence="2">The sequence shown here is derived from an EMBL/GenBank/DDBJ whole genome shotgun (WGS) entry which is preliminary data.</text>
</comment>
<dbReference type="InterPro" id="IPR012334">
    <property type="entry name" value="Pectin_lyas_fold"/>
</dbReference>
<feature type="compositionally biased region" description="Low complexity" evidence="1">
    <location>
        <begin position="429"/>
        <end position="441"/>
    </location>
</feature>
<protein>
    <submittedName>
        <fullName evidence="2">Uncharacterized protein</fullName>
    </submittedName>
</protein>
<dbReference type="SUPFAM" id="SSF51126">
    <property type="entry name" value="Pectin lyase-like"/>
    <property type="match status" value="1"/>
</dbReference>
<dbReference type="EMBL" id="PVQB02000060">
    <property type="protein sequence ID" value="KAF4344202.1"/>
    <property type="molecule type" value="Genomic_DNA"/>
</dbReference>
<organism evidence="2 3">
    <name type="scientific">Fusarium beomiforme</name>
    <dbReference type="NCBI Taxonomy" id="44412"/>
    <lineage>
        <taxon>Eukaryota</taxon>
        <taxon>Fungi</taxon>
        <taxon>Dikarya</taxon>
        <taxon>Ascomycota</taxon>
        <taxon>Pezizomycotina</taxon>
        <taxon>Sordariomycetes</taxon>
        <taxon>Hypocreomycetidae</taxon>
        <taxon>Hypocreales</taxon>
        <taxon>Nectriaceae</taxon>
        <taxon>Fusarium</taxon>
        <taxon>Fusarium burgessii species complex</taxon>
    </lineage>
</organism>
<dbReference type="Gene3D" id="2.160.20.10">
    <property type="entry name" value="Single-stranded right-handed beta-helix, Pectin lyase-like"/>
    <property type="match status" value="2"/>
</dbReference>
<dbReference type="AlphaFoldDB" id="A0A9P5E0I6"/>
<dbReference type="InterPro" id="IPR011050">
    <property type="entry name" value="Pectin_lyase_fold/virulence"/>
</dbReference>
<evidence type="ECO:0000256" key="1">
    <source>
        <dbReference type="SAM" id="MobiDB-lite"/>
    </source>
</evidence>
<name>A0A9P5E0I6_9HYPO</name>